<dbReference type="GO" id="GO:0061136">
    <property type="term" value="P:regulation of proteasomal protein catabolic process"/>
    <property type="evidence" value="ECO:0007669"/>
    <property type="project" value="TreeGrafter"/>
</dbReference>
<dbReference type="InterPro" id="IPR029071">
    <property type="entry name" value="Ubiquitin-like_domsf"/>
</dbReference>
<dbReference type="CDD" id="cd02657">
    <property type="entry name" value="Peptidase_C19A"/>
    <property type="match status" value="1"/>
</dbReference>
<comment type="catalytic activity">
    <reaction evidence="1 6">
        <text>Thiol-dependent hydrolysis of ester, thioester, amide, peptide and isopeptide bonds formed by the C-terminal Gly of ubiquitin (a 76-residue protein attached to proteins as an intracellular targeting signal).</text>
        <dbReference type="EC" id="3.4.19.12"/>
    </reaction>
</comment>
<evidence type="ECO:0000259" key="8">
    <source>
        <dbReference type="PROSITE" id="PS50053"/>
    </source>
</evidence>
<dbReference type="PROSITE" id="PS50235">
    <property type="entry name" value="USP_3"/>
    <property type="match status" value="1"/>
</dbReference>
<dbReference type="Gene3D" id="3.10.20.90">
    <property type="entry name" value="Phosphatidylinositol 3-kinase Catalytic Subunit, Chain A, domain 1"/>
    <property type="match status" value="1"/>
</dbReference>
<dbReference type="SUPFAM" id="SSF54001">
    <property type="entry name" value="Cysteine proteinases"/>
    <property type="match status" value="1"/>
</dbReference>
<dbReference type="Gene3D" id="3.90.70.10">
    <property type="entry name" value="Cysteine proteinases"/>
    <property type="match status" value="1"/>
</dbReference>
<comment type="similarity">
    <text evidence="6">Belongs to the peptidase C19 family.</text>
</comment>
<evidence type="ECO:0000256" key="7">
    <source>
        <dbReference type="SAM" id="MobiDB-lite"/>
    </source>
</evidence>
<dbReference type="Pfam" id="PF00240">
    <property type="entry name" value="ubiquitin"/>
    <property type="match status" value="1"/>
</dbReference>
<dbReference type="GO" id="GO:0070628">
    <property type="term" value="F:proteasome binding"/>
    <property type="evidence" value="ECO:0007669"/>
    <property type="project" value="TreeGrafter"/>
</dbReference>
<evidence type="ECO:0000256" key="1">
    <source>
        <dbReference type="ARBA" id="ARBA00000707"/>
    </source>
</evidence>
<evidence type="ECO:0000256" key="4">
    <source>
        <dbReference type="ARBA" id="ARBA00022801"/>
    </source>
</evidence>
<dbReference type="InterPro" id="IPR001394">
    <property type="entry name" value="Peptidase_C19_UCH"/>
</dbReference>
<reference evidence="11" key="1">
    <citation type="journal article" date="2018" name="Nat. Microbiol.">
        <title>Leveraging single-cell genomics to expand the fungal tree of life.</title>
        <authorList>
            <person name="Ahrendt S.R."/>
            <person name="Quandt C.A."/>
            <person name="Ciobanu D."/>
            <person name="Clum A."/>
            <person name="Salamov A."/>
            <person name="Andreopoulos B."/>
            <person name="Cheng J.F."/>
            <person name="Woyke T."/>
            <person name="Pelin A."/>
            <person name="Henrissat B."/>
            <person name="Reynolds N.K."/>
            <person name="Benny G.L."/>
            <person name="Smith M.E."/>
            <person name="James T.Y."/>
            <person name="Grigoriev I.V."/>
        </authorList>
    </citation>
    <scope>NUCLEOTIDE SEQUENCE [LARGE SCALE GENOMIC DNA]</scope>
</reference>
<keyword evidence="2 6" id="KW-0645">Protease</keyword>
<evidence type="ECO:0000256" key="2">
    <source>
        <dbReference type="ARBA" id="ARBA00022670"/>
    </source>
</evidence>
<dbReference type="SUPFAM" id="SSF54236">
    <property type="entry name" value="Ubiquitin-like"/>
    <property type="match status" value="1"/>
</dbReference>
<dbReference type="InterPro" id="IPR000626">
    <property type="entry name" value="Ubiquitin-like_dom"/>
</dbReference>
<dbReference type="EC" id="3.4.19.12" evidence="6"/>
<gene>
    <name evidence="10" type="ORF">BDK51DRAFT_20633</name>
</gene>
<dbReference type="PANTHER" id="PTHR43982">
    <property type="entry name" value="UBIQUITIN CARBOXYL-TERMINAL HYDROLASE"/>
    <property type="match status" value="1"/>
</dbReference>
<evidence type="ECO:0000313" key="11">
    <source>
        <dbReference type="Proteomes" id="UP000269721"/>
    </source>
</evidence>
<dbReference type="GO" id="GO:0016579">
    <property type="term" value="P:protein deubiquitination"/>
    <property type="evidence" value="ECO:0007669"/>
    <property type="project" value="InterPro"/>
</dbReference>
<dbReference type="Proteomes" id="UP000269721">
    <property type="component" value="Unassembled WGS sequence"/>
</dbReference>
<keyword evidence="11" id="KW-1185">Reference proteome</keyword>
<dbReference type="GO" id="GO:0043161">
    <property type="term" value="P:proteasome-mediated ubiquitin-dependent protein catabolic process"/>
    <property type="evidence" value="ECO:0007669"/>
    <property type="project" value="InterPro"/>
</dbReference>
<dbReference type="PROSITE" id="PS50053">
    <property type="entry name" value="UBIQUITIN_2"/>
    <property type="match status" value="1"/>
</dbReference>
<protein>
    <recommendedName>
        <fullName evidence="6">Ubiquitin carboxyl-terminal hydrolase</fullName>
        <ecNumber evidence="6">3.4.19.12</ecNumber>
    </recommendedName>
</protein>
<evidence type="ECO:0000313" key="10">
    <source>
        <dbReference type="EMBL" id="RKO88249.1"/>
    </source>
</evidence>
<feature type="domain" description="Ubiquitin-like" evidence="8">
    <location>
        <begin position="1"/>
        <end position="61"/>
    </location>
</feature>
<dbReference type="PROSITE" id="PS00973">
    <property type="entry name" value="USP_2"/>
    <property type="match status" value="1"/>
</dbReference>
<dbReference type="CDD" id="cd16104">
    <property type="entry name" value="Ubl_USP14_like"/>
    <property type="match status" value="1"/>
</dbReference>
<sequence length="483" mass="53358">VSVKWSGKKFDDVEVDLSQPGLVFKTQMYTLTGVAPDRQKIMVKGGMLKDDADMSKLGLKEMMGTAGELPKAPETQTVFVEDLSDAQIAQALKLPAGLTNLGNTCYMNATLQCLRAIPDLANALQKMPGDLTNDNRSNLIVAMRTLFSSLDASGDAVPPLVFLQVLRSVFPQFAEADRNGFMQQDAEECWGQIIQTVGEKVPGLTREGGLDTGKHFVEQFMTGEFITEIKCDETTEEPPVSSIEAFNKLRVNIGSGVSTYMMTDIGASMTEKIEKNSPALGRSAVYTKKLKVSRLPQYLTINFVRFQWKATERVKAKILKKVKFPFDLDMSEYCTLELMEKLRPAKLRLKEVEDKKAAEKKGKKAAEAEPPTDKMDVDAPAGSSSGVKDQLTIMKEIGVDPSLYGDLGANVSGQYDLVAVLTHVGRAADSGHYIGWVKDAKNQWWKFDDDKVSQIPEEEITKLEGGGDWHTAYIALYRAKQLE</sequence>
<evidence type="ECO:0000259" key="9">
    <source>
        <dbReference type="PROSITE" id="PS50235"/>
    </source>
</evidence>
<dbReference type="AlphaFoldDB" id="A0A4P9W713"/>
<keyword evidence="4 6" id="KW-0378">Hydrolase</keyword>
<dbReference type="OrthoDB" id="333239at2759"/>
<dbReference type="InterPro" id="IPR028889">
    <property type="entry name" value="USP"/>
</dbReference>
<evidence type="ECO:0000256" key="5">
    <source>
        <dbReference type="ARBA" id="ARBA00022807"/>
    </source>
</evidence>
<dbReference type="InterPro" id="IPR044635">
    <property type="entry name" value="UBP14-like"/>
</dbReference>
<dbReference type="PANTHER" id="PTHR43982:SF1">
    <property type="entry name" value="UBIQUITIN CARBOXYL-TERMINAL HYDROLASE 14"/>
    <property type="match status" value="1"/>
</dbReference>
<feature type="compositionally biased region" description="Basic and acidic residues" evidence="7">
    <location>
        <begin position="358"/>
        <end position="377"/>
    </location>
</feature>
<name>A0A4P9W713_9FUNG</name>
<organism evidence="10 11">
    <name type="scientific">Blyttiomyces helicus</name>
    <dbReference type="NCBI Taxonomy" id="388810"/>
    <lineage>
        <taxon>Eukaryota</taxon>
        <taxon>Fungi</taxon>
        <taxon>Fungi incertae sedis</taxon>
        <taxon>Chytridiomycota</taxon>
        <taxon>Chytridiomycota incertae sedis</taxon>
        <taxon>Chytridiomycetes</taxon>
        <taxon>Chytridiomycetes incertae sedis</taxon>
        <taxon>Blyttiomyces</taxon>
    </lineage>
</organism>
<dbReference type="InterPro" id="IPR018200">
    <property type="entry name" value="USP_CS"/>
</dbReference>
<dbReference type="EMBL" id="KZ996840">
    <property type="protein sequence ID" value="RKO88249.1"/>
    <property type="molecule type" value="Genomic_DNA"/>
</dbReference>
<feature type="non-terminal residue" evidence="10">
    <location>
        <position position="1"/>
    </location>
</feature>
<evidence type="ECO:0000256" key="3">
    <source>
        <dbReference type="ARBA" id="ARBA00022786"/>
    </source>
</evidence>
<evidence type="ECO:0000256" key="6">
    <source>
        <dbReference type="RuleBase" id="RU366025"/>
    </source>
</evidence>
<keyword evidence="3 6" id="KW-0833">Ubl conjugation pathway</keyword>
<dbReference type="GO" id="GO:0004843">
    <property type="term" value="F:cysteine-type deubiquitinase activity"/>
    <property type="evidence" value="ECO:0007669"/>
    <property type="project" value="UniProtKB-UniRule"/>
</dbReference>
<feature type="region of interest" description="Disordered" evidence="7">
    <location>
        <begin position="358"/>
        <end position="386"/>
    </location>
</feature>
<dbReference type="PROSITE" id="PS00972">
    <property type="entry name" value="USP_1"/>
    <property type="match status" value="1"/>
</dbReference>
<keyword evidence="5 6" id="KW-0788">Thiol protease</keyword>
<feature type="domain" description="USP" evidence="9">
    <location>
        <begin position="96"/>
        <end position="480"/>
    </location>
</feature>
<proteinExistence type="inferred from homology"/>
<dbReference type="Pfam" id="PF00443">
    <property type="entry name" value="UCH"/>
    <property type="match status" value="1"/>
</dbReference>
<dbReference type="InterPro" id="IPR038765">
    <property type="entry name" value="Papain-like_cys_pep_sf"/>
</dbReference>
<accession>A0A4P9W713</accession>